<evidence type="ECO:0000256" key="4">
    <source>
        <dbReference type="ARBA" id="ARBA00023237"/>
    </source>
</evidence>
<evidence type="ECO:0000256" key="1">
    <source>
        <dbReference type="ARBA" id="ARBA00004442"/>
    </source>
</evidence>
<dbReference type="Proteomes" id="UP000182888">
    <property type="component" value="Unassembled WGS sequence"/>
</dbReference>
<accession>A0A0K2VYK5</accession>
<evidence type="ECO:0000256" key="3">
    <source>
        <dbReference type="ARBA" id="ARBA00023136"/>
    </source>
</evidence>
<feature type="domain" description="Outer membrane protein beta-barrel" evidence="7">
    <location>
        <begin position="11"/>
        <end position="223"/>
    </location>
</feature>
<protein>
    <submittedName>
        <fullName evidence="8">Porin</fullName>
    </submittedName>
</protein>
<keyword evidence="3" id="KW-0472">Membrane</keyword>
<gene>
    <name evidence="8" type="ORF">MPL1032_20769</name>
</gene>
<dbReference type="GO" id="GO:0009279">
    <property type="term" value="C:cell outer membrane"/>
    <property type="evidence" value="ECO:0007669"/>
    <property type="project" value="UniProtKB-SubCell"/>
</dbReference>
<dbReference type="InterPro" id="IPR027385">
    <property type="entry name" value="Beta-barrel_OMP"/>
</dbReference>
<evidence type="ECO:0000256" key="2">
    <source>
        <dbReference type="ARBA" id="ARBA00022729"/>
    </source>
</evidence>
<comment type="similarity">
    <text evidence="5">Belongs to the Omp25/RopB family.</text>
</comment>
<feature type="chain" id="PRO_5005489896" evidence="6">
    <location>
        <begin position="20"/>
        <end position="223"/>
    </location>
</feature>
<dbReference type="InterPro" id="IPR051692">
    <property type="entry name" value="OMP-like"/>
</dbReference>
<keyword evidence="2 6" id="KW-0732">Signal</keyword>
<evidence type="ECO:0000259" key="7">
    <source>
        <dbReference type="Pfam" id="PF13505"/>
    </source>
</evidence>
<dbReference type="Pfam" id="PF13505">
    <property type="entry name" value="OMP_b-brl"/>
    <property type="match status" value="1"/>
</dbReference>
<dbReference type="InterPro" id="IPR011250">
    <property type="entry name" value="OMP/PagP_B-barrel"/>
</dbReference>
<sequence>MKSLIFGTALAVLASPALAADMIAPASTFDWSGPYLGAQIGYGWARDHIHDSSRSDGSSDYSDHFNMKGGLGGVFAGYNFQNGNLVYGAEADAEISDVSGDNPDWPFGDNTTAKITAQGSLRGRLGYAFNDSLVYATAGLAVANIKTKYFDGANEDSYSRTRAGWTLGVGAEHAFTPNWIARVEYRYTDFGSVTDWTRTTDSGYNEHNDITQHAVRIGLAYKF</sequence>
<reference evidence="9" key="1">
    <citation type="submission" date="2014-08" db="EMBL/GenBank/DDBJ databases">
        <authorList>
            <person name="Edwards T."/>
        </authorList>
    </citation>
    <scope>NUCLEOTIDE SEQUENCE [LARGE SCALE GENOMIC DNA]</scope>
</reference>
<keyword evidence="4" id="KW-0998">Cell outer membrane</keyword>
<feature type="signal peptide" evidence="6">
    <location>
        <begin position="1"/>
        <end position="19"/>
    </location>
</feature>
<proteinExistence type="inferred from homology"/>
<evidence type="ECO:0000256" key="5">
    <source>
        <dbReference type="ARBA" id="ARBA00038306"/>
    </source>
</evidence>
<dbReference type="EMBL" id="CCND01000012">
    <property type="protein sequence ID" value="CDX56881.1"/>
    <property type="molecule type" value="Genomic_DNA"/>
</dbReference>
<comment type="subcellular location">
    <subcellularLocation>
        <location evidence="1">Cell outer membrane</location>
    </subcellularLocation>
</comment>
<dbReference type="PANTHER" id="PTHR34001:SF3">
    <property type="entry name" value="BLL7405 PROTEIN"/>
    <property type="match status" value="1"/>
</dbReference>
<organism evidence="8 9">
    <name type="scientific">Mesorhizobium plurifarium</name>
    <dbReference type="NCBI Taxonomy" id="69974"/>
    <lineage>
        <taxon>Bacteria</taxon>
        <taxon>Pseudomonadati</taxon>
        <taxon>Pseudomonadota</taxon>
        <taxon>Alphaproteobacteria</taxon>
        <taxon>Hyphomicrobiales</taxon>
        <taxon>Phyllobacteriaceae</taxon>
        <taxon>Mesorhizobium</taxon>
    </lineage>
</organism>
<dbReference type="PANTHER" id="PTHR34001">
    <property type="entry name" value="BLL7405 PROTEIN"/>
    <property type="match status" value="1"/>
</dbReference>
<name>A0A0K2VYK5_MESPL</name>
<evidence type="ECO:0000313" key="8">
    <source>
        <dbReference type="EMBL" id="CDX56881.1"/>
    </source>
</evidence>
<evidence type="ECO:0000256" key="6">
    <source>
        <dbReference type="SAM" id="SignalP"/>
    </source>
</evidence>
<dbReference type="AlphaFoldDB" id="A0A0K2VYK5"/>
<dbReference type="Gene3D" id="2.40.160.20">
    <property type="match status" value="1"/>
</dbReference>
<evidence type="ECO:0000313" key="9">
    <source>
        <dbReference type="Proteomes" id="UP000182888"/>
    </source>
</evidence>
<dbReference type="SUPFAM" id="SSF56925">
    <property type="entry name" value="OMPA-like"/>
    <property type="match status" value="1"/>
</dbReference>